<keyword evidence="2" id="KW-1185">Reference proteome</keyword>
<gene>
    <name evidence="1" type="primary">75</name>
    <name evidence="1" type="ORF">PBI_JACE_75</name>
</gene>
<dbReference type="KEGG" id="vg:54992239"/>
<protein>
    <submittedName>
        <fullName evidence="1">Uncharacterized protein</fullName>
    </submittedName>
</protein>
<sequence>MSATRGDAILVVMQAMRAHRAETGTPHDESAAFDEGHAVIERLTDAGLLNLAGAK</sequence>
<proteinExistence type="predicted"/>
<dbReference type="Proteomes" id="UP000246975">
    <property type="component" value="Segment"/>
</dbReference>
<evidence type="ECO:0000313" key="1">
    <source>
        <dbReference type="EMBL" id="AWN03695.1"/>
    </source>
</evidence>
<organism evidence="1 2">
    <name type="scientific">Gordonia phage Jace</name>
    <dbReference type="NCBI Taxonomy" id="2182360"/>
    <lineage>
        <taxon>Viruses</taxon>
        <taxon>Duplodnaviria</taxon>
        <taxon>Heunggongvirae</taxon>
        <taxon>Uroviricota</taxon>
        <taxon>Caudoviricetes</taxon>
        <taxon>Jacevirus</taxon>
        <taxon>Jacevirus jace</taxon>
    </lineage>
</organism>
<dbReference type="RefSeq" id="YP_009801721.1">
    <property type="nucleotide sequence ID" value="NC_047974.1"/>
</dbReference>
<dbReference type="EMBL" id="MH153804">
    <property type="protein sequence ID" value="AWN03695.1"/>
    <property type="molecule type" value="Genomic_DNA"/>
</dbReference>
<evidence type="ECO:0000313" key="2">
    <source>
        <dbReference type="Proteomes" id="UP000246975"/>
    </source>
</evidence>
<accession>A0A2U8UJ40</accession>
<name>A0A2U8UJ40_9CAUD</name>
<reference evidence="1 2" key="1">
    <citation type="submission" date="2018-03" db="EMBL/GenBank/DDBJ databases">
        <authorList>
            <person name="Garlena R.A."/>
            <person name="Russell D.A."/>
            <person name="Pope W.H."/>
            <person name="Jacobs-Sera D."/>
            <person name="Hatfull G.F."/>
        </authorList>
    </citation>
    <scope>NUCLEOTIDE SEQUENCE [LARGE SCALE GENOMIC DNA]</scope>
</reference>
<dbReference type="GeneID" id="54992239"/>